<comment type="caution">
    <text evidence="2">The sequence shown here is derived from an EMBL/GenBank/DDBJ whole genome shotgun (WGS) entry which is preliminary data.</text>
</comment>
<accession>A0ABU4P7N6</accession>
<reference evidence="2 3" key="1">
    <citation type="submission" date="2023-11" db="EMBL/GenBank/DDBJ databases">
        <title>MicrobeMod: A computational toolkit for identifying prokaryotic methylation and restriction-modification with nanopore sequencing.</title>
        <authorList>
            <person name="Crits-Christoph A."/>
            <person name="Kang S.C."/>
            <person name="Lee H."/>
            <person name="Ostrov N."/>
        </authorList>
    </citation>
    <scope>NUCLEOTIDE SEQUENCE [LARGE SCALE GENOMIC DNA]</scope>
    <source>
        <strain evidence="2 3">ATCC 29145</strain>
    </source>
</reference>
<feature type="compositionally biased region" description="Low complexity" evidence="1">
    <location>
        <begin position="277"/>
        <end position="303"/>
    </location>
</feature>
<dbReference type="GeneID" id="56448608"/>
<evidence type="ECO:0000313" key="3">
    <source>
        <dbReference type="Proteomes" id="UP001277471"/>
    </source>
</evidence>
<name>A0ABU4P7N6_AZOBR</name>
<evidence type="ECO:0000313" key="2">
    <source>
        <dbReference type="EMBL" id="MDX5953558.1"/>
    </source>
</evidence>
<proteinExistence type="predicted"/>
<evidence type="ECO:0000256" key="1">
    <source>
        <dbReference type="SAM" id="MobiDB-lite"/>
    </source>
</evidence>
<dbReference type="Proteomes" id="UP001277471">
    <property type="component" value="Unassembled WGS sequence"/>
</dbReference>
<gene>
    <name evidence="2" type="ORF">SIM66_20485</name>
</gene>
<dbReference type="EMBL" id="JAWXYC010000004">
    <property type="protein sequence ID" value="MDX5953558.1"/>
    <property type="molecule type" value="Genomic_DNA"/>
</dbReference>
<dbReference type="RefSeq" id="WP_059398691.1">
    <property type="nucleotide sequence ID" value="NZ_CP012914.1"/>
</dbReference>
<sequence>MNAHCVTDDELHAYVDGQLAPERRLFVERWLADDPDAARRAEDYRAQAALLHELFDPVLREPASGPVEELTGKLRGRMPGNDNAAPWHARHWVRMAAAVMLIVGGAGGGWLGRGAVDQSPVVQQRQTLQTFAEEATQAHRFYTSDERFQVELGADNQDELNSWLSKRVGRDVFGPDLGKVGLRLIGGRSLPTELGAGAQYMYVNEANKRVTLFVGAPRSGNPAKFGFSQNGDVATIYWVEGPLAYALAGRMSKEDLLRVAEAVYNDVKAGPRPPEPQQQNQQNQQNPQPQQDQQPQQQQDQPPAGVQPISDTHKPKDS</sequence>
<keyword evidence="3" id="KW-1185">Reference proteome</keyword>
<protein>
    <submittedName>
        <fullName evidence="2">Anti-sigma factor</fullName>
    </submittedName>
</protein>
<organism evidence="2 3">
    <name type="scientific">Azospirillum brasilense</name>
    <dbReference type="NCBI Taxonomy" id="192"/>
    <lineage>
        <taxon>Bacteria</taxon>
        <taxon>Pseudomonadati</taxon>
        <taxon>Pseudomonadota</taxon>
        <taxon>Alphaproteobacteria</taxon>
        <taxon>Rhodospirillales</taxon>
        <taxon>Azospirillaceae</taxon>
        <taxon>Azospirillum</taxon>
    </lineage>
</organism>
<feature type="region of interest" description="Disordered" evidence="1">
    <location>
        <begin position="267"/>
        <end position="318"/>
    </location>
</feature>